<evidence type="ECO:0000313" key="7">
    <source>
        <dbReference type="Proteomes" id="UP001175261"/>
    </source>
</evidence>
<dbReference type="PROSITE" id="PS00463">
    <property type="entry name" value="ZN2_CY6_FUNGAL_1"/>
    <property type="match status" value="1"/>
</dbReference>
<dbReference type="SMART" id="SM00066">
    <property type="entry name" value="GAL4"/>
    <property type="match status" value="1"/>
</dbReference>
<evidence type="ECO:0000256" key="1">
    <source>
        <dbReference type="ARBA" id="ARBA00004123"/>
    </source>
</evidence>
<organism evidence="6 7">
    <name type="scientific">Sarocladium strictum</name>
    <name type="common">Black bundle disease fungus</name>
    <name type="synonym">Acremonium strictum</name>
    <dbReference type="NCBI Taxonomy" id="5046"/>
    <lineage>
        <taxon>Eukaryota</taxon>
        <taxon>Fungi</taxon>
        <taxon>Dikarya</taxon>
        <taxon>Ascomycota</taxon>
        <taxon>Pezizomycotina</taxon>
        <taxon>Sordariomycetes</taxon>
        <taxon>Hypocreomycetidae</taxon>
        <taxon>Hypocreales</taxon>
        <taxon>Sarocladiaceae</taxon>
        <taxon>Sarocladium</taxon>
    </lineage>
</organism>
<dbReference type="GO" id="GO:0000981">
    <property type="term" value="F:DNA-binding transcription factor activity, RNA polymerase II-specific"/>
    <property type="evidence" value="ECO:0007669"/>
    <property type="project" value="InterPro"/>
</dbReference>
<dbReference type="PANTHER" id="PTHR31001">
    <property type="entry name" value="UNCHARACTERIZED TRANSCRIPTIONAL REGULATORY PROTEIN"/>
    <property type="match status" value="1"/>
</dbReference>
<feature type="region of interest" description="Disordered" evidence="4">
    <location>
        <begin position="384"/>
        <end position="407"/>
    </location>
</feature>
<dbReference type="CDD" id="cd00067">
    <property type="entry name" value="GAL4"/>
    <property type="match status" value="1"/>
</dbReference>
<dbReference type="AlphaFoldDB" id="A0AA39L686"/>
<accession>A0AA39L686</accession>
<reference evidence="6" key="1">
    <citation type="submission" date="2022-10" db="EMBL/GenBank/DDBJ databases">
        <title>Determination and structural analysis of whole genome sequence of Sarocladium strictum F4-1.</title>
        <authorList>
            <person name="Hu L."/>
            <person name="Jiang Y."/>
        </authorList>
    </citation>
    <scope>NUCLEOTIDE SEQUENCE</scope>
    <source>
        <strain evidence="6">F4-1</strain>
    </source>
</reference>
<proteinExistence type="predicted"/>
<evidence type="ECO:0000256" key="2">
    <source>
        <dbReference type="ARBA" id="ARBA00022723"/>
    </source>
</evidence>
<keyword evidence="2" id="KW-0479">Metal-binding</keyword>
<comment type="subcellular location">
    <subcellularLocation>
        <location evidence="1">Nucleus</location>
    </subcellularLocation>
</comment>
<dbReference type="InterPro" id="IPR050613">
    <property type="entry name" value="Sec_Metabolite_Reg"/>
</dbReference>
<keyword evidence="7" id="KW-1185">Reference proteome</keyword>
<dbReference type="InterPro" id="IPR036864">
    <property type="entry name" value="Zn2-C6_fun-type_DNA-bd_sf"/>
</dbReference>
<comment type="caution">
    <text evidence="6">The sequence shown here is derived from an EMBL/GenBank/DDBJ whole genome shotgun (WGS) entry which is preliminary data.</text>
</comment>
<dbReference type="SUPFAM" id="SSF57701">
    <property type="entry name" value="Zn2/Cys6 DNA-binding domain"/>
    <property type="match status" value="1"/>
</dbReference>
<dbReference type="PROSITE" id="PS50048">
    <property type="entry name" value="ZN2_CY6_FUNGAL_2"/>
    <property type="match status" value="1"/>
</dbReference>
<dbReference type="Pfam" id="PF00172">
    <property type="entry name" value="Zn_clus"/>
    <property type="match status" value="1"/>
</dbReference>
<dbReference type="InterPro" id="IPR001138">
    <property type="entry name" value="Zn2Cys6_DnaBD"/>
</dbReference>
<evidence type="ECO:0000313" key="6">
    <source>
        <dbReference type="EMBL" id="KAK0385399.1"/>
    </source>
</evidence>
<name>A0AA39L686_SARSR</name>
<keyword evidence="3" id="KW-0539">Nucleus</keyword>
<dbReference type="PANTHER" id="PTHR31001:SF74">
    <property type="entry name" value="ZN(II)2CYS6 TRANSCRIPTION FACTOR (EUROFUNG)"/>
    <property type="match status" value="1"/>
</dbReference>
<evidence type="ECO:0000259" key="5">
    <source>
        <dbReference type="PROSITE" id="PS50048"/>
    </source>
</evidence>
<protein>
    <recommendedName>
        <fullName evidence="5">Zn(2)-C6 fungal-type domain-containing protein</fullName>
    </recommendedName>
</protein>
<evidence type="ECO:0000256" key="4">
    <source>
        <dbReference type="SAM" id="MobiDB-lite"/>
    </source>
</evidence>
<dbReference type="CDD" id="cd12148">
    <property type="entry name" value="fungal_TF_MHR"/>
    <property type="match status" value="1"/>
</dbReference>
<dbReference type="EMBL" id="JAPDFR010000007">
    <property type="protein sequence ID" value="KAK0385399.1"/>
    <property type="molecule type" value="Genomic_DNA"/>
</dbReference>
<dbReference type="SMART" id="SM00906">
    <property type="entry name" value="Fungal_trans"/>
    <property type="match status" value="1"/>
</dbReference>
<dbReference type="Gene3D" id="4.10.240.10">
    <property type="entry name" value="Zn(2)-C6 fungal-type DNA-binding domain"/>
    <property type="match status" value="1"/>
</dbReference>
<dbReference type="GO" id="GO:0005634">
    <property type="term" value="C:nucleus"/>
    <property type="evidence" value="ECO:0007669"/>
    <property type="project" value="UniProtKB-SubCell"/>
</dbReference>
<feature type="region of interest" description="Disordered" evidence="4">
    <location>
        <begin position="1"/>
        <end position="23"/>
    </location>
</feature>
<dbReference type="Pfam" id="PF04082">
    <property type="entry name" value="Fungal_trans"/>
    <property type="match status" value="1"/>
</dbReference>
<feature type="domain" description="Zn(2)-C6 fungal-type" evidence="5">
    <location>
        <begin position="29"/>
        <end position="60"/>
    </location>
</feature>
<dbReference type="GO" id="GO:0003677">
    <property type="term" value="F:DNA binding"/>
    <property type="evidence" value="ECO:0007669"/>
    <property type="project" value="InterPro"/>
</dbReference>
<gene>
    <name evidence="6" type="ORF">NLU13_7875</name>
</gene>
<evidence type="ECO:0000256" key="3">
    <source>
        <dbReference type="ARBA" id="ARBA00023242"/>
    </source>
</evidence>
<dbReference type="GO" id="GO:0006351">
    <property type="term" value="P:DNA-templated transcription"/>
    <property type="evidence" value="ECO:0007669"/>
    <property type="project" value="InterPro"/>
</dbReference>
<dbReference type="Proteomes" id="UP001175261">
    <property type="component" value="Unassembled WGS sequence"/>
</dbReference>
<dbReference type="InterPro" id="IPR007219">
    <property type="entry name" value="XnlR_reg_dom"/>
</dbReference>
<sequence>MASARTASPLSPVPLVPHPGRRRDKPQLSCYLCRRRKKKCDRQLPCSTCRRLDVGHDCRYTEDAVAARPKASQGAYRPLAKLPATRSEPTNQDQGDHGQLRAIDQQSFDNDRSCIAPSAGNLRINKFENNFKDGSHWTSVLHRATSLTGQEGELDEAQVRESQLPTYQTVLLFSCGKEADEKEIIAGLPSRKICDDLVSSYFHLLDHSCFLHAKEFLRNYHKFWQDPHAAPASWLGLLYSTMCIAAQFKSPCPRDCACGGHVLRNCGHERLMTFREKTVQCLLRAQYGRGGPFIMETLLHYFMMENYLRRDSNTGLWLLLGSIVQIAIRMGYHRDPSHFKSLSPYEGEMRRRVWTHCFIFDAVLATQLGLPTVIRQSICDTQPPRNISDKDYDSTARSLPPARPDGEVTQSTITIAKFRLAKTLTEVSDALSCLRPYSLADAMRIDKNLCDVYQRLPSTLKHRPLSESILDSRITVFQRINIKLACLRGRMLLHWKFVAEHRDSDQYGESRTILVNSAMESLELQQLTVDELRPHCQIAPIYLYDSAIVNHTHLLATSVLCFYIRYLSGKLATEQLAKIRLLLQGAQAIWQRSSNDSVEAQRAAGALATVLARTTGEQQHAAPYAPELAETSSEDTRELLNWPQLPFTYTNGFDKLPQMTVGENAAFLYPPSISPLDSWASFI</sequence>
<dbReference type="GO" id="GO:0008270">
    <property type="term" value="F:zinc ion binding"/>
    <property type="evidence" value="ECO:0007669"/>
    <property type="project" value="InterPro"/>
</dbReference>